<keyword evidence="1" id="KW-0176">Collagen</keyword>
<accession>A0ABW3WME0</accession>
<dbReference type="RefSeq" id="WP_386807694.1">
    <property type="nucleotide sequence ID" value="NZ_JBHTMV010000003.1"/>
</dbReference>
<gene>
    <name evidence="1" type="ORF">ACFQ5N_03190</name>
</gene>
<dbReference type="Gene3D" id="2.60.40.1120">
    <property type="entry name" value="Carboxypeptidase-like, regulatory domain"/>
    <property type="match status" value="1"/>
</dbReference>
<dbReference type="EMBL" id="JBHTMV010000003">
    <property type="protein sequence ID" value="MFD1292831.1"/>
    <property type="molecule type" value="Genomic_DNA"/>
</dbReference>
<protein>
    <submittedName>
        <fullName evidence="1">Collagen binding domain-containing protein</fullName>
    </submittedName>
</protein>
<name>A0ABW3WME0_9FLAO</name>
<evidence type="ECO:0000313" key="2">
    <source>
        <dbReference type="Proteomes" id="UP001597241"/>
    </source>
</evidence>
<sequence length="574" mass="65198">MKKLIFMLLAFVVFQHEIKCQETALDFEIPKEFFNEMFRDPSSQYLVAWHGGVRAIVKNQSGQEIQIDGVIGIVEDYLNAELTKLNRRQFKFNLQTPAKRITTPNGTTWAAHCGYNPYSGISYNDIMSGSLAGWPAEITSEVWAQNVSKKHTVKGTYKNASTGKTEAVSVYFNANSTYYFHEIKPQSLKGEINRDDDYNACGKIAMRRLGPGNKDFKDETDVEGGKFEFTNQLFMGDYQVQFFWLDGVYQELESYTVYNPFGVLPEEFTYELKTFVGEINGTLVDEETKDPVKNQKVTLKPACESSNLPKKEAVSDKDGEFKFTEVPNGVYWVVTKGAKDTQAGLTKSSTLRLPEIEVKKNAKYDIYVHYYAPKFATVKLVWRNATIKFPEDDEEIQFFDMMAFRNSGDYENPTGTDGEPLKIPYATVIPGIGKQTLYGWPESESATPEIISIRSLGDSKSMIKFKVNLDEDALNSCNISQDNNGPIYFDLNFDLFGMYDAGEDLWMQVDVGCKEDKEWNATKGNSLNGYPLAFKRHNFTDAEIEKFKNSEELAVFLTGHKATLKIEFKPLENE</sequence>
<proteinExistence type="predicted"/>
<keyword evidence="2" id="KW-1185">Reference proteome</keyword>
<dbReference type="Proteomes" id="UP001597241">
    <property type="component" value="Unassembled WGS sequence"/>
</dbReference>
<dbReference type="SUPFAM" id="SSF49478">
    <property type="entry name" value="Cna protein B-type domain"/>
    <property type="match status" value="1"/>
</dbReference>
<organism evidence="1 2">
    <name type="scientific">Lutibacter holmesii</name>
    <dbReference type="NCBI Taxonomy" id="1137985"/>
    <lineage>
        <taxon>Bacteria</taxon>
        <taxon>Pseudomonadati</taxon>
        <taxon>Bacteroidota</taxon>
        <taxon>Flavobacteriia</taxon>
        <taxon>Flavobacteriales</taxon>
        <taxon>Flavobacteriaceae</taxon>
        <taxon>Lutibacter</taxon>
    </lineage>
</organism>
<comment type="caution">
    <text evidence="1">The sequence shown here is derived from an EMBL/GenBank/DDBJ whole genome shotgun (WGS) entry which is preliminary data.</text>
</comment>
<reference evidence="2" key="1">
    <citation type="journal article" date="2019" name="Int. J. Syst. Evol. Microbiol.">
        <title>The Global Catalogue of Microorganisms (GCM) 10K type strain sequencing project: providing services to taxonomists for standard genome sequencing and annotation.</title>
        <authorList>
            <consortium name="The Broad Institute Genomics Platform"/>
            <consortium name="The Broad Institute Genome Sequencing Center for Infectious Disease"/>
            <person name="Wu L."/>
            <person name="Ma J."/>
        </authorList>
    </citation>
    <scope>NUCLEOTIDE SEQUENCE [LARGE SCALE GENOMIC DNA]</scope>
    <source>
        <strain evidence="2">CCUG 62221</strain>
    </source>
</reference>
<evidence type="ECO:0000313" key="1">
    <source>
        <dbReference type="EMBL" id="MFD1292831.1"/>
    </source>
</evidence>